<dbReference type="PANTHER" id="PTHR43065:SF10">
    <property type="entry name" value="PEROXIDE STRESS-ACTIVATED HISTIDINE KINASE MAK3"/>
    <property type="match status" value="1"/>
</dbReference>
<dbReference type="SMART" id="SM00387">
    <property type="entry name" value="HATPase_c"/>
    <property type="match status" value="1"/>
</dbReference>
<evidence type="ECO:0000256" key="5">
    <source>
        <dbReference type="ARBA" id="ARBA00022741"/>
    </source>
</evidence>
<dbReference type="PRINTS" id="PR00344">
    <property type="entry name" value="BCTRLSENSOR"/>
</dbReference>
<dbReference type="SUPFAM" id="SSF55874">
    <property type="entry name" value="ATPase domain of HSP90 chaperone/DNA topoisomerase II/histidine kinase"/>
    <property type="match status" value="1"/>
</dbReference>
<evidence type="ECO:0000313" key="12">
    <source>
        <dbReference type="Proteomes" id="UP001144612"/>
    </source>
</evidence>
<keyword evidence="7 11" id="KW-0067">ATP-binding</keyword>
<dbReference type="PROSITE" id="PS50109">
    <property type="entry name" value="HIS_KIN"/>
    <property type="match status" value="1"/>
</dbReference>
<evidence type="ECO:0000256" key="8">
    <source>
        <dbReference type="ARBA" id="ARBA00023012"/>
    </source>
</evidence>
<dbReference type="InterPro" id="IPR003594">
    <property type="entry name" value="HATPase_dom"/>
</dbReference>
<evidence type="ECO:0000256" key="6">
    <source>
        <dbReference type="ARBA" id="ARBA00022777"/>
    </source>
</evidence>
<keyword evidence="4" id="KW-0808">Transferase</keyword>
<sequence length="392" mass="45546">MEGYIKTKDKNTENYRAESRKLEHVLSRTSSKLISISLDKEYLIESCLEEIGEETKSSRAYVFLFKNNLEYMDNVYEWCDKGVSSEKDNLQNMKTEICPWWMKKLKNNEIITIEDVEKMPLEADIEKEILLEQGIKSLIVLPLFNKDSLMGYVGLDNTFENKKWSDQIQLILKLIAETFSGALSRLQDEKELRHVNDELSKKEKYINNLKAQIVQHEEMLKLSQSKELLRPIGLNKENLNEIINYVIDILSFDMIVFDKIELNLSENIPSILCNKVEISQVIMNILKNAIYEMSKKAEDLEENEKTYSNILKIETYTKDCYLVCEISDNGMGFSDEVKYRLFEPFFSTKKIGEGTGLGLALAYDIITNKHNGEIRATESQWDGAKFIIKFHI</sequence>
<dbReference type="InterPro" id="IPR029016">
    <property type="entry name" value="GAF-like_dom_sf"/>
</dbReference>
<dbReference type="GO" id="GO:0005524">
    <property type="term" value="F:ATP binding"/>
    <property type="evidence" value="ECO:0007669"/>
    <property type="project" value="UniProtKB-KW"/>
</dbReference>
<keyword evidence="8" id="KW-0902">Two-component regulatory system</keyword>
<evidence type="ECO:0000259" key="10">
    <source>
        <dbReference type="PROSITE" id="PS50109"/>
    </source>
</evidence>
<dbReference type="Pfam" id="PF02518">
    <property type="entry name" value="HATPase_c"/>
    <property type="match status" value="1"/>
</dbReference>
<protein>
    <recommendedName>
        <fullName evidence="2">histidine kinase</fullName>
        <ecNumber evidence="2">2.7.13.3</ecNumber>
    </recommendedName>
</protein>
<evidence type="ECO:0000256" key="1">
    <source>
        <dbReference type="ARBA" id="ARBA00000085"/>
    </source>
</evidence>
<name>A0ABT4D4V4_9CLOT</name>
<dbReference type="EMBL" id="JAPQFJ010000001">
    <property type="protein sequence ID" value="MCY6957314.1"/>
    <property type="molecule type" value="Genomic_DNA"/>
</dbReference>
<dbReference type="Gene3D" id="3.30.450.40">
    <property type="match status" value="1"/>
</dbReference>
<keyword evidence="12" id="KW-1185">Reference proteome</keyword>
<dbReference type="InterPro" id="IPR003018">
    <property type="entry name" value="GAF"/>
</dbReference>
<feature type="domain" description="Histidine kinase" evidence="10">
    <location>
        <begin position="174"/>
        <end position="392"/>
    </location>
</feature>
<dbReference type="SMART" id="SM00065">
    <property type="entry name" value="GAF"/>
    <property type="match status" value="1"/>
</dbReference>
<evidence type="ECO:0000256" key="4">
    <source>
        <dbReference type="ARBA" id="ARBA00022679"/>
    </source>
</evidence>
<dbReference type="Gene3D" id="3.30.565.10">
    <property type="entry name" value="Histidine kinase-like ATPase, C-terminal domain"/>
    <property type="match status" value="1"/>
</dbReference>
<dbReference type="InterPro" id="IPR036890">
    <property type="entry name" value="HATPase_C_sf"/>
</dbReference>
<dbReference type="Proteomes" id="UP001144612">
    <property type="component" value="Unassembled WGS sequence"/>
</dbReference>
<dbReference type="PANTHER" id="PTHR43065">
    <property type="entry name" value="SENSOR HISTIDINE KINASE"/>
    <property type="match status" value="1"/>
</dbReference>
<reference evidence="11" key="1">
    <citation type="submission" date="2022-12" db="EMBL/GenBank/DDBJ databases">
        <title>Clostridium sp. nov., isolated from industrial wastewater.</title>
        <authorList>
            <person name="Jiayan W."/>
        </authorList>
    </citation>
    <scope>NUCLEOTIDE SEQUENCE</scope>
    <source>
        <strain evidence="11">ZC22-4</strain>
    </source>
</reference>
<keyword evidence="6" id="KW-0418">Kinase</keyword>
<keyword evidence="9" id="KW-0175">Coiled coil</keyword>
<dbReference type="RefSeq" id="WP_268059667.1">
    <property type="nucleotide sequence ID" value="NZ_JAPQFJ010000001.1"/>
</dbReference>
<organism evidence="11 12">
    <name type="scientific">Clostridium brassicae</name>
    <dbReference type="NCBI Taxonomy" id="2999072"/>
    <lineage>
        <taxon>Bacteria</taxon>
        <taxon>Bacillati</taxon>
        <taxon>Bacillota</taxon>
        <taxon>Clostridia</taxon>
        <taxon>Eubacteriales</taxon>
        <taxon>Clostridiaceae</taxon>
        <taxon>Clostridium</taxon>
    </lineage>
</organism>
<dbReference type="InterPro" id="IPR005467">
    <property type="entry name" value="His_kinase_dom"/>
</dbReference>
<accession>A0ABT4D4V4</accession>
<dbReference type="SUPFAM" id="SSF55781">
    <property type="entry name" value="GAF domain-like"/>
    <property type="match status" value="1"/>
</dbReference>
<dbReference type="InterPro" id="IPR004358">
    <property type="entry name" value="Sig_transdc_His_kin-like_C"/>
</dbReference>
<evidence type="ECO:0000256" key="2">
    <source>
        <dbReference type="ARBA" id="ARBA00012438"/>
    </source>
</evidence>
<gene>
    <name evidence="11" type="ORF">OW729_01700</name>
</gene>
<keyword evidence="5" id="KW-0547">Nucleotide-binding</keyword>
<dbReference type="Pfam" id="PF01590">
    <property type="entry name" value="GAF"/>
    <property type="match status" value="1"/>
</dbReference>
<evidence type="ECO:0000256" key="7">
    <source>
        <dbReference type="ARBA" id="ARBA00022840"/>
    </source>
</evidence>
<evidence type="ECO:0000256" key="3">
    <source>
        <dbReference type="ARBA" id="ARBA00022553"/>
    </source>
</evidence>
<evidence type="ECO:0000313" key="11">
    <source>
        <dbReference type="EMBL" id="MCY6957314.1"/>
    </source>
</evidence>
<comment type="catalytic activity">
    <reaction evidence="1">
        <text>ATP + protein L-histidine = ADP + protein N-phospho-L-histidine.</text>
        <dbReference type="EC" id="2.7.13.3"/>
    </reaction>
</comment>
<keyword evidence="3" id="KW-0597">Phosphoprotein</keyword>
<feature type="coiled-coil region" evidence="9">
    <location>
        <begin position="192"/>
        <end position="226"/>
    </location>
</feature>
<dbReference type="EC" id="2.7.13.3" evidence="2"/>
<evidence type="ECO:0000256" key="9">
    <source>
        <dbReference type="SAM" id="Coils"/>
    </source>
</evidence>
<comment type="caution">
    <text evidence="11">The sequence shown here is derived from an EMBL/GenBank/DDBJ whole genome shotgun (WGS) entry which is preliminary data.</text>
</comment>
<proteinExistence type="predicted"/>